<reference evidence="1 2" key="1">
    <citation type="journal article" date="2016" name="Int. J. Syst. Evol. Microbiol.">
        <title>Paenibacillus damxungensis sp. nov., isolated from raw yak (Bos grunniens) milk.</title>
        <authorList>
            <person name="Wu Z."/>
            <person name="Gao C."/>
            <person name="Han J."/>
            <person name="Liu Z."/>
        </authorList>
    </citation>
    <scope>NUCLEOTIDE SEQUENCE [LARGE SCALE GENOMIC DNA]</scope>
    <source>
        <strain evidence="1 2">BD3526</strain>
        <plasmid evidence="1 2">unnamed1</plasmid>
    </source>
</reference>
<geneLocation type="plasmid" evidence="1 2">
    <name>unnamed1</name>
</geneLocation>
<proteinExistence type="predicted"/>
<dbReference type="RefSeq" id="WP_087071333.1">
    <property type="nucleotide sequence ID" value="NZ_CP021170.1"/>
</dbReference>
<accession>A0A1X9T431</accession>
<gene>
    <name evidence="1" type="ORF">AR543_p0011</name>
</gene>
<dbReference type="Proteomes" id="UP000078148">
    <property type="component" value="Plasmid unnamed1"/>
</dbReference>
<dbReference type="EMBL" id="CP021170">
    <property type="protein sequence ID" value="ARR10619.1"/>
    <property type="molecule type" value="Genomic_DNA"/>
</dbReference>
<evidence type="ECO:0000313" key="1">
    <source>
        <dbReference type="EMBL" id="ARR10619.1"/>
    </source>
</evidence>
<dbReference type="OrthoDB" id="9869718at2"/>
<protein>
    <submittedName>
        <fullName evidence="1">Uncharacterized protein</fullName>
    </submittedName>
</protein>
<dbReference type="KEGG" id="pbv:AR543_p0011"/>
<evidence type="ECO:0000313" key="2">
    <source>
        <dbReference type="Proteomes" id="UP000078148"/>
    </source>
</evidence>
<keyword evidence="2" id="KW-1185">Reference proteome</keyword>
<dbReference type="AlphaFoldDB" id="A0A1X9T431"/>
<keyword evidence="1" id="KW-0614">Plasmid</keyword>
<organism evidence="1 2">
    <name type="scientific">Paenibacillus bovis</name>
    <dbReference type="NCBI Taxonomy" id="1616788"/>
    <lineage>
        <taxon>Bacteria</taxon>
        <taxon>Bacillati</taxon>
        <taxon>Bacillota</taxon>
        <taxon>Bacilli</taxon>
        <taxon>Bacillales</taxon>
        <taxon>Paenibacillaceae</taxon>
        <taxon>Paenibacillus</taxon>
    </lineage>
</organism>
<sequence>MNEVKRLAAIRITGGKNYRARFEVSGCPVQVEFQRIDNFLQHCEQLRAEGVRSVDGMLQQVNPLAAVYYSFFEVEGRKIYQVANELQDMLQRLHRSMEYLLAAAPVQIQAS</sequence>
<name>A0A1X9T431_9BACL</name>